<proteinExistence type="predicted"/>
<feature type="compositionally biased region" description="Polar residues" evidence="1">
    <location>
        <begin position="351"/>
        <end position="365"/>
    </location>
</feature>
<feature type="region of interest" description="Disordered" evidence="1">
    <location>
        <begin position="585"/>
        <end position="610"/>
    </location>
</feature>
<name>A0A9P8XS78_9PEZI</name>
<dbReference type="AlphaFoldDB" id="A0A9P8XS78"/>
<keyword evidence="3" id="KW-1185">Reference proteome</keyword>
<dbReference type="EMBL" id="JAGTJQ010000013">
    <property type="protein sequence ID" value="KAH7014291.1"/>
    <property type="molecule type" value="Genomic_DNA"/>
</dbReference>
<evidence type="ECO:0000256" key="1">
    <source>
        <dbReference type="SAM" id="MobiDB-lite"/>
    </source>
</evidence>
<evidence type="ECO:0000313" key="3">
    <source>
        <dbReference type="Proteomes" id="UP000756346"/>
    </source>
</evidence>
<gene>
    <name evidence="2" type="ORF">B0I36DRAFT_338511</name>
</gene>
<sequence length="625" mass="69402">MTSTVATRAQEPAKGDAATVPTLALARRNSTFMARWTAIEPKPRSYQHKVPNQYPSKLRKLPPDQQHYALLDAEEYWLEILADHFPPAWVSASEVLAHLATIIPMAAPCGTKPYIALKTALKKALDAGARAGWDNDANIRCPPVPLALLHAVKVNGSAQAGAGELPNKIADDLTAAHLGWLAQEPSTCVIPRCWRVWAIRHNYPHAAYIGQPPPAQPTTDPEPTQRTMVQSPVRQRSPSRHRSSARQEDRLNIKGIPRRFSVPHRVSPELGHNREVVDLDEYGHDYDGRLIEDDESFELWDASFRDEEWDQTHDERKPGFPSSEHAARTFRHAEDFRSPSPIAAFDDDQAESTLVDQEPSYSAHTQARRPPALATKTDQQANVFNIKTMDDVRKLLADLGSQEAIRCPTANEVLPYADNDVHEAFTTYTRYFSAKVKAAMKLTLGQILLASPLAKLVKQSNAMRRDLDYYRTEAESVRQELPEAISAVKDAHDREVSRLHSEIAGLKTAVNKTAQQQQRRTRMEAKPAGSARQSEYQITTRAAAARGARPSTINARGLGSRPNAVPGVATRARPLGINMMAIDPSRKRGAPQHYDPALPARKRPMTGSKLGNAKNVYASYFANDE</sequence>
<comment type="caution">
    <text evidence="2">The sequence shown here is derived from an EMBL/GenBank/DDBJ whole genome shotgun (WGS) entry which is preliminary data.</text>
</comment>
<feature type="compositionally biased region" description="Polar residues" evidence="1">
    <location>
        <begin position="226"/>
        <end position="236"/>
    </location>
</feature>
<organism evidence="2 3">
    <name type="scientific">Microdochium trichocladiopsis</name>
    <dbReference type="NCBI Taxonomy" id="1682393"/>
    <lineage>
        <taxon>Eukaryota</taxon>
        <taxon>Fungi</taxon>
        <taxon>Dikarya</taxon>
        <taxon>Ascomycota</taxon>
        <taxon>Pezizomycotina</taxon>
        <taxon>Sordariomycetes</taxon>
        <taxon>Xylariomycetidae</taxon>
        <taxon>Xylariales</taxon>
        <taxon>Microdochiaceae</taxon>
        <taxon>Microdochium</taxon>
    </lineage>
</organism>
<feature type="region of interest" description="Disordered" evidence="1">
    <location>
        <begin position="207"/>
        <end position="249"/>
    </location>
</feature>
<dbReference type="GeneID" id="70185314"/>
<dbReference type="Proteomes" id="UP000756346">
    <property type="component" value="Unassembled WGS sequence"/>
</dbReference>
<feature type="region of interest" description="Disordered" evidence="1">
    <location>
        <begin position="350"/>
        <end position="373"/>
    </location>
</feature>
<dbReference type="OrthoDB" id="4749312at2759"/>
<accession>A0A9P8XS78</accession>
<dbReference type="RefSeq" id="XP_046005258.1">
    <property type="nucleotide sequence ID" value="XM_046155768.1"/>
</dbReference>
<reference evidence="2" key="1">
    <citation type="journal article" date="2021" name="Nat. Commun.">
        <title>Genetic determinants of endophytism in the Arabidopsis root mycobiome.</title>
        <authorList>
            <person name="Mesny F."/>
            <person name="Miyauchi S."/>
            <person name="Thiergart T."/>
            <person name="Pickel B."/>
            <person name="Atanasova L."/>
            <person name="Karlsson M."/>
            <person name="Huettel B."/>
            <person name="Barry K.W."/>
            <person name="Haridas S."/>
            <person name="Chen C."/>
            <person name="Bauer D."/>
            <person name="Andreopoulos W."/>
            <person name="Pangilinan J."/>
            <person name="LaButti K."/>
            <person name="Riley R."/>
            <person name="Lipzen A."/>
            <person name="Clum A."/>
            <person name="Drula E."/>
            <person name="Henrissat B."/>
            <person name="Kohler A."/>
            <person name="Grigoriev I.V."/>
            <person name="Martin F.M."/>
            <person name="Hacquard S."/>
        </authorList>
    </citation>
    <scope>NUCLEOTIDE SEQUENCE</scope>
    <source>
        <strain evidence="2">MPI-CAGE-CH-0230</strain>
    </source>
</reference>
<evidence type="ECO:0000313" key="2">
    <source>
        <dbReference type="EMBL" id="KAH7014291.1"/>
    </source>
</evidence>
<protein>
    <submittedName>
        <fullName evidence="2">Uncharacterized protein</fullName>
    </submittedName>
</protein>